<dbReference type="Proteomes" id="UP000324705">
    <property type="component" value="Chromosome 7A"/>
</dbReference>
<dbReference type="Pfam" id="PF00319">
    <property type="entry name" value="SRF-TF"/>
    <property type="match status" value="1"/>
</dbReference>
<dbReference type="PROSITE" id="PS50066">
    <property type="entry name" value="MADS_BOX_2"/>
    <property type="match status" value="1"/>
</dbReference>
<accession>A0A9R1BJS1</accession>
<reference evidence="8 9" key="1">
    <citation type="submission" date="2017-09" db="EMBL/GenBank/DDBJ databases">
        <authorList>
            <consortium name="International Durum Wheat Genome Sequencing Consortium (IDWGSC)"/>
            <person name="Milanesi L."/>
        </authorList>
    </citation>
    <scope>NUCLEOTIDE SEQUENCE [LARGE SCALE GENOMIC DNA]</scope>
    <source>
        <strain evidence="9">cv. Svevo</strain>
    </source>
</reference>
<organism evidence="8 9">
    <name type="scientific">Triticum turgidum subsp. durum</name>
    <name type="common">Durum wheat</name>
    <name type="synonym">Triticum durum</name>
    <dbReference type="NCBI Taxonomy" id="4567"/>
    <lineage>
        <taxon>Eukaryota</taxon>
        <taxon>Viridiplantae</taxon>
        <taxon>Streptophyta</taxon>
        <taxon>Embryophyta</taxon>
        <taxon>Tracheophyta</taxon>
        <taxon>Spermatophyta</taxon>
        <taxon>Magnoliopsida</taxon>
        <taxon>Liliopsida</taxon>
        <taxon>Poales</taxon>
        <taxon>Poaceae</taxon>
        <taxon>BOP clade</taxon>
        <taxon>Pooideae</taxon>
        <taxon>Triticodae</taxon>
        <taxon>Triticeae</taxon>
        <taxon>Triticinae</taxon>
        <taxon>Triticum</taxon>
    </lineage>
</organism>
<evidence type="ECO:0000313" key="9">
    <source>
        <dbReference type="Proteomes" id="UP000324705"/>
    </source>
</evidence>
<feature type="domain" description="MADS-box" evidence="7">
    <location>
        <begin position="3"/>
        <end position="63"/>
    </location>
</feature>
<dbReference type="Gene3D" id="3.40.1810.10">
    <property type="entry name" value="Transcription factor, MADS-box"/>
    <property type="match status" value="1"/>
</dbReference>
<dbReference type="SMART" id="SM00432">
    <property type="entry name" value="MADS"/>
    <property type="match status" value="1"/>
</dbReference>
<dbReference type="PANTHER" id="PTHR48019">
    <property type="entry name" value="SERUM RESPONSE FACTOR HOMOLOG"/>
    <property type="match status" value="1"/>
</dbReference>
<keyword evidence="5" id="KW-0539">Nucleus</keyword>
<dbReference type="GO" id="GO:0046983">
    <property type="term" value="F:protein dimerization activity"/>
    <property type="evidence" value="ECO:0007669"/>
    <property type="project" value="InterPro"/>
</dbReference>
<dbReference type="InterPro" id="IPR050142">
    <property type="entry name" value="MADS-box/MEF2_TF"/>
</dbReference>
<dbReference type="GO" id="GO:0005634">
    <property type="term" value="C:nucleus"/>
    <property type="evidence" value="ECO:0007669"/>
    <property type="project" value="UniProtKB-SubCell"/>
</dbReference>
<comment type="subcellular location">
    <subcellularLocation>
        <location evidence="1">Nucleus</location>
    </subcellularLocation>
</comment>
<dbReference type="OMA" id="HMKIVPS"/>
<dbReference type="AlphaFoldDB" id="A0A9R1BJS1"/>
<dbReference type="InterPro" id="IPR036879">
    <property type="entry name" value="TF_MADSbox_sf"/>
</dbReference>
<evidence type="ECO:0000256" key="6">
    <source>
        <dbReference type="SAM" id="MobiDB-lite"/>
    </source>
</evidence>
<dbReference type="GO" id="GO:0003677">
    <property type="term" value="F:DNA binding"/>
    <property type="evidence" value="ECO:0007669"/>
    <property type="project" value="UniProtKB-KW"/>
</dbReference>
<name>A0A9R1BJS1_TRITD</name>
<dbReference type="PRINTS" id="PR00404">
    <property type="entry name" value="MADSDOMAIN"/>
</dbReference>
<evidence type="ECO:0000256" key="2">
    <source>
        <dbReference type="ARBA" id="ARBA00023015"/>
    </source>
</evidence>
<keyword evidence="9" id="KW-1185">Reference proteome</keyword>
<proteinExistence type="predicted"/>
<sequence>MPKKDRRSAITYINDDKERDFTFSKRRGGLFKVAADLSAVTSARVAIVVEKENEKMHSFGTPSADPIVDAFLAGAPLAIPLADEATITRIAQLQSEVARLDMHCMTEFKENQLSIKHMKQILEQHPGTVANLIFSKEEELGLEDLKNLSNEIYRVHEEIGHRLPPLHYGHKAMTSGASMIQNMLPSSGPPSNHMKIVPSSVHSPWAHHLPQHQMPSSPLPPPPPGQIVAPQFPQVPSMFHPAPSSSVPQIASQLQTTSYQALELPPPLDISVNDYVSSSDPVSPQQNNANPNSTTGYNLVASPLLVNSGGNDLTINDPFGYESWGYGLSDQPFYNGFLEMGAYMGYNGVDVGQSSVGNGGWVDAPPESSSS</sequence>
<evidence type="ECO:0000259" key="7">
    <source>
        <dbReference type="PROSITE" id="PS50066"/>
    </source>
</evidence>
<keyword evidence="2" id="KW-0805">Transcription regulation</keyword>
<evidence type="ECO:0000313" key="8">
    <source>
        <dbReference type="EMBL" id="VAI71161.1"/>
    </source>
</evidence>
<keyword evidence="3" id="KW-0238">DNA-binding</keyword>
<keyword evidence="4" id="KW-0804">Transcription</keyword>
<dbReference type="InterPro" id="IPR002100">
    <property type="entry name" value="TF_MADSbox"/>
</dbReference>
<protein>
    <recommendedName>
        <fullName evidence="7">MADS-box domain-containing protein</fullName>
    </recommendedName>
</protein>
<evidence type="ECO:0000256" key="5">
    <source>
        <dbReference type="ARBA" id="ARBA00023242"/>
    </source>
</evidence>
<dbReference type="EMBL" id="LT934123">
    <property type="protein sequence ID" value="VAI71161.1"/>
    <property type="molecule type" value="Genomic_DNA"/>
</dbReference>
<evidence type="ECO:0000256" key="3">
    <source>
        <dbReference type="ARBA" id="ARBA00023125"/>
    </source>
</evidence>
<dbReference type="Gramene" id="TRITD7Av1G042550.1">
    <property type="protein sequence ID" value="TRITD7Av1G042550.1"/>
    <property type="gene ID" value="TRITD7Av1G042550"/>
</dbReference>
<gene>
    <name evidence="8" type="ORF">TRITD_7Av1G042550</name>
</gene>
<feature type="region of interest" description="Disordered" evidence="6">
    <location>
        <begin position="205"/>
        <end position="229"/>
    </location>
</feature>
<evidence type="ECO:0000256" key="1">
    <source>
        <dbReference type="ARBA" id="ARBA00004123"/>
    </source>
</evidence>
<evidence type="ECO:0000256" key="4">
    <source>
        <dbReference type="ARBA" id="ARBA00023163"/>
    </source>
</evidence>
<dbReference type="SUPFAM" id="SSF55455">
    <property type="entry name" value="SRF-like"/>
    <property type="match status" value="1"/>
</dbReference>